<dbReference type="InterPro" id="IPR029058">
    <property type="entry name" value="AB_hydrolase_fold"/>
</dbReference>
<keyword evidence="1" id="KW-0175">Coiled coil</keyword>
<dbReference type="InterPro" id="IPR000073">
    <property type="entry name" value="AB_hydrolase_1"/>
</dbReference>
<evidence type="ECO:0000313" key="4">
    <source>
        <dbReference type="Proteomes" id="UP001235760"/>
    </source>
</evidence>
<dbReference type="PANTHER" id="PTHR43798:SF33">
    <property type="entry name" value="HYDROLASE, PUTATIVE (AFU_ORTHOLOGUE AFUA_2G14860)-RELATED"/>
    <property type="match status" value="1"/>
</dbReference>
<evidence type="ECO:0000313" key="3">
    <source>
        <dbReference type="EMBL" id="MDP4299347.1"/>
    </source>
</evidence>
<reference evidence="3 4" key="1">
    <citation type="submission" date="2023-08" db="EMBL/GenBank/DDBJ databases">
        <authorList>
            <person name="Roldan D.M."/>
            <person name="Menes R.J."/>
        </authorList>
    </citation>
    <scope>NUCLEOTIDE SEQUENCE [LARGE SCALE GENOMIC DNA]</scope>
    <source>
        <strain evidence="3 4">CCM 2812</strain>
    </source>
</reference>
<dbReference type="InterPro" id="IPR050266">
    <property type="entry name" value="AB_hydrolase_sf"/>
</dbReference>
<comment type="caution">
    <text evidence="3">The sequence shown here is derived from an EMBL/GenBank/DDBJ whole genome shotgun (WGS) entry which is preliminary data.</text>
</comment>
<dbReference type="Proteomes" id="UP001235760">
    <property type="component" value="Unassembled WGS sequence"/>
</dbReference>
<evidence type="ECO:0000256" key="1">
    <source>
        <dbReference type="SAM" id="Coils"/>
    </source>
</evidence>
<feature type="domain" description="AB hydrolase-1" evidence="2">
    <location>
        <begin position="15"/>
        <end position="245"/>
    </location>
</feature>
<dbReference type="Gene3D" id="3.40.50.1820">
    <property type="entry name" value="alpha/beta hydrolase"/>
    <property type="match status" value="1"/>
</dbReference>
<sequence length="258" mass="26782">MAVLKRLGGAGPDAVLLHGYGSDSLSWVVNQTALQTAATLHAVDLPGHGSADTAVDDGRVATLAARVAQALDAAGLTRLNLVGHSLGGAVALRLAQVRPDLVASLALIAPAGLGLGVDATFLDTYPDLEDAVQASALMQRLVVQPRLIGRVLVARVLAQLGEPGRRDALRRIAQALRDEAATLEATAEAIGRTPPTALPRLVIWGAQDRINPPDPDRLARFGAETVLAPEAGHLPHVESAALVNEALRAFLQARAAAR</sequence>
<dbReference type="PANTHER" id="PTHR43798">
    <property type="entry name" value="MONOACYLGLYCEROL LIPASE"/>
    <property type="match status" value="1"/>
</dbReference>
<dbReference type="GO" id="GO:0016787">
    <property type="term" value="F:hydrolase activity"/>
    <property type="evidence" value="ECO:0007669"/>
    <property type="project" value="UniProtKB-KW"/>
</dbReference>
<name>A0ABT9FYM5_LEPDI</name>
<evidence type="ECO:0000259" key="2">
    <source>
        <dbReference type="Pfam" id="PF12697"/>
    </source>
</evidence>
<keyword evidence="3" id="KW-0378">Hydrolase</keyword>
<feature type="coiled-coil region" evidence="1">
    <location>
        <begin position="166"/>
        <end position="193"/>
    </location>
</feature>
<dbReference type="PRINTS" id="PR00111">
    <property type="entry name" value="ABHYDROLASE"/>
</dbReference>
<protein>
    <submittedName>
        <fullName evidence="3">Alpha/beta fold hydrolase</fullName>
    </submittedName>
</protein>
<dbReference type="Pfam" id="PF12697">
    <property type="entry name" value="Abhydrolase_6"/>
    <property type="match status" value="1"/>
</dbReference>
<proteinExistence type="predicted"/>
<organism evidence="3 4">
    <name type="scientific">Leptothrix discophora</name>
    <dbReference type="NCBI Taxonomy" id="89"/>
    <lineage>
        <taxon>Bacteria</taxon>
        <taxon>Pseudomonadati</taxon>
        <taxon>Pseudomonadota</taxon>
        <taxon>Betaproteobacteria</taxon>
        <taxon>Burkholderiales</taxon>
        <taxon>Sphaerotilaceae</taxon>
        <taxon>Leptothrix</taxon>
    </lineage>
</organism>
<gene>
    <name evidence="3" type="ORF">Q8X39_01755</name>
</gene>
<dbReference type="SUPFAM" id="SSF53474">
    <property type="entry name" value="alpha/beta-Hydrolases"/>
    <property type="match status" value="1"/>
</dbReference>
<dbReference type="EMBL" id="JAUZEE010000001">
    <property type="protein sequence ID" value="MDP4299347.1"/>
    <property type="molecule type" value="Genomic_DNA"/>
</dbReference>
<keyword evidence="4" id="KW-1185">Reference proteome</keyword>
<accession>A0ABT9FYM5</accession>
<dbReference type="RefSeq" id="WP_305747906.1">
    <property type="nucleotide sequence ID" value="NZ_JAUZEE010000001.1"/>
</dbReference>